<name>A0A0L9TWQ4_PHAAN</name>
<organism evidence="1 2">
    <name type="scientific">Phaseolus angularis</name>
    <name type="common">Azuki bean</name>
    <name type="synonym">Vigna angularis</name>
    <dbReference type="NCBI Taxonomy" id="3914"/>
    <lineage>
        <taxon>Eukaryota</taxon>
        <taxon>Viridiplantae</taxon>
        <taxon>Streptophyta</taxon>
        <taxon>Embryophyta</taxon>
        <taxon>Tracheophyta</taxon>
        <taxon>Spermatophyta</taxon>
        <taxon>Magnoliopsida</taxon>
        <taxon>eudicotyledons</taxon>
        <taxon>Gunneridae</taxon>
        <taxon>Pentapetalae</taxon>
        <taxon>rosids</taxon>
        <taxon>fabids</taxon>
        <taxon>Fabales</taxon>
        <taxon>Fabaceae</taxon>
        <taxon>Papilionoideae</taxon>
        <taxon>50 kb inversion clade</taxon>
        <taxon>NPAAA clade</taxon>
        <taxon>indigoferoid/millettioid clade</taxon>
        <taxon>Phaseoleae</taxon>
        <taxon>Vigna</taxon>
    </lineage>
</organism>
<proteinExistence type="predicted"/>
<sequence>MINTMFEGFVGGRSLAATRKRHIRSLKPVHLMEKRVRTMLITLTNKDFKALDLDRDSPMVITKTIEAYESTTSSSQSKEIFSSDSLAYALGIQEHCGHVRGLGLDPCSSEVFGVNARSHNGSSSTSPSYVELQTQVSSLTS</sequence>
<evidence type="ECO:0000313" key="1">
    <source>
        <dbReference type="EMBL" id="KOM34857.1"/>
    </source>
</evidence>
<dbReference type="EMBL" id="CM003372">
    <property type="protein sequence ID" value="KOM34857.1"/>
    <property type="molecule type" value="Genomic_DNA"/>
</dbReference>
<reference evidence="2" key="1">
    <citation type="journal article" date="2015" name="Proc. Natl. Acad. Sci. U.S.A.">
        <title>Genome sequencing of adzuki bean (Vigna angularis) provides insight into high starch and low fat accumulation and domestication.</title>
        <authorList>
            <person name="Yang K."/>
            <person name="Tian Z."/>
            <person name="Chen C."/>
            <person name="Luo L."/>
            <person name="Zhao B."/>
            <person name="Wang Z."/>
            <person name="Yu L."/>
            <person name="Li Y."/>
            <person name="Sun Y."/>
            <person name="Li W."/>
            <person name="Chen Y."/>
            <person name="Li Y."/>
            <person name="Zhang Y."/>
            <person name="Ai D."/>
            <person name="Zhao J."/>
            <person name="Shang C."/>
            <person name="Ma Y."/>
            <person name="Wu B."/>
            <person name="Wang M."/>
            <person name="Gao L."/>
            <person name="Sun D."/>
            <person name="Zhang P."/>
            <person name="Guo F."/>
            <person name="Wang W."/>
            <person name="Li Y."/>
            <person name="Wang J."/>
            <person name="Varshney R.K."/>
            <person name="Wang J."/>
            <person name="Ling H.Q."/>
            <person name="Wan P."/>
        </authorList>
    </citation>
    <scope>NUCLEOTIDE SEQUENCE</scope>
    <source>
        <strain evidence="2">cv. Jingnong 6</strain>
    </source>
</reference>
<accession>A0A0L9TWQ4</accession>
<dbReference type="AlphaFoldDB" id="A0A0L9TWQ4"/>
<protein>
    <submittedName>
        <fullName evidence="1">Uncharacterized protein</fullName>
    </submittedName>
</protein>
<gene>
    <name evidence="1" type="ORF">LR48_Vigan02g100700</name>
</gene>
<dbReference type="Gramene" id="KOM34857">
    <property type="protein sequence ID" value="KOM34857"/>
    <property type="gene ID" value="LR48_Vigan02g100700"/>
</dbReference>
<evidence type="ECO:0000313" key="2">
    <source>
        <dbReference type="Proteomes" id="UP000053144"/>
    </source>
</evidence>
<dbReference type="Proteomes" id="UP000053144">
    <property type="component" value="Chromosome 2"/>
</dbReference>